<dbReference type="AlphaFoldDB" id="A0A0Y0PCS5"/>
<evidence type="ECO:0000256" key="3">
    <source>
        <dbReference type="ARBA" id="ARBA00022989"/>
    </source>
</evidence>
<gene>
    <name evidence="7" type="ORF">AWU67_07835</name>
</gene>
<dbReference type="SUPFAM" id="SSF103473">
    <property type="entry name" value="MFS general substrate transporter"/>
    <property type="match status" value="1"/>
</dbReference>
<feature type="transmembrane region" description="Helical" evidence="5">
    <location>
        <begin position="339"/>
        <end position="362"/>
    </location>
</feature>
<evidence type="ECO:0000259" key="6">
    <source>
        <dbReference type="PROSITE" id="PS50850"/>
    </source>
</evidence>
<feature type="transmembrane region" description="Helical" evidence="5">
    <location>
        <begin position="38"/>
        <end position="59"/>
    </location>
</feature>
<evidence type="ECO:0000313" key="7">
    <source>
        <dbReference type="EMBL" id="AMB60412.1"/>
    </source>
</evidence>
<keyword evidence="4 5" id="KW-0472">Membrane</keyword>
<evidence type="ECO:0000313" key="8">
    <source>
        <dbReference type="Proteomes" id="UP000058305"/>
    </source>
</evidence>
<keyword evidence="8" id="KW-1185">Reference proteome</keyword>
<feature type="transmembrane region" description="Helical" evidence="5">
    <location>
        <begin position="280"/>
        <end position="298"/>
    </location>
</feature>
<dbReference type="InterPro" id="IPR036259">
    <property type="entry name" value="MFS_trans_sf"/>
</dbReference>
<dbReference type="InterPro" id="IPR011701">
    <property type="entry name" value="MFS"/>
</dbReference>
<name>A0A0Y0PCS5_9MICO</name>
<feature type="transmembrane region" description="Helical" evidence="5">
    <location>
        <begin position="138"/>
        <end position="164"/>
    </location>
</feature>
<feature type="transmembrane region" description="Helical" evidence="5">
    <location>
        <begin position="218"/>
        <end position="241"/>
    </location>
</feature>
<organism evidence="7 8">
    <name type="scientific">Microterricola viridarii</name>
    <dbReference type="NCBI Taxonomy" id="412690"/>
    <lineage>
        <taxon>Bacteria</taxon>
        <taxon>Bacillati</taxon>
        <taxon>Actinomycetota</taxon>
        <taxon>Actinomycetes</taxon>
        <taxon>Micrococcales</taxon>
        <taxon>Microbacteriaceae</taxon>
        <taxon>Microterricola</taxon>
    </lineage>
</organism>
<dbReference type="Pfam" id="PF07690">
    <property type="entry name" value="MFS_1"/>
    <property type="match status" value="1"/>
</dbReference>
<accession>A0A0Y0PCS5</accession>
<comment type="subcellular location">
    <subcellularLocation>
        <location evidence="1">Cell membrane</location>
        <topology evidence="1">Multi-pass membrane protein</topology>
    </subcellularLocation>
</comment>
<dbReference type="EMBL" id="CP014145">
    <property type="protein sequence ID" value="AMB60412.1"/>
    <property type="molecule type" value="Genomic_DNA"/>
</dbReference>
<dbReference type="GO" id="GO:0005886">
    <property type="term" value="C:plasma membrane"/>
    <property type="evidence" value="ECO:0007669"/>
    <property type="project" value="UniProtKB-SubCell"/>
</dbReference>
<evidence type="ECO:0000256" key="4">
    <source>
        <dbReference type="ARBA" id="ARBA00023136"/>
    </source>
</evidence>
<dbReference type="GO" id="GO:0022857">
    <property type="term" value="F:transmembrane transporter activity"/>
    <property type="evidence" value="ECO:0007669"/>
    <property type="project" value="InterPro"/>
</dbReference>
<feature type="domain" description="Major facilitator superfamily (MFS) profile" evidence="6">
    <location>
        <begin position="216"/>
        <end position="398"/>
    </location>
</feature>
<dbReference type="Gene3D" id="1.20.1250.20">
    <property type="entry name" value="MFS general substrate transporter like domains"/>
    <property type="match status" value="1"/>
</dbReference>
<sequence>MIQAAGLSYFPIAFIARMPFAMMVVGVMTLVVAARGSIALGGLTSAAVGLGTALLGPVLGMAVDRFGQRSVVLVAAIGNSLALLAFAWAAFAPVPDIALLGVAFLIGATAPQVSPLSRSRMVGIIQTRLPLRVRAKTLNGTMAYESAADEIVFVFGPVIVGLLATTLNPAAPIIGAALLTLVFTTAFAFHKSSRAVDGHAGAVVDRAPLRELLRAPMLVVVLGVLGMGLFFGAMLTALIAFMGEVAQAEEAGVLYGVMGIGSAILALSVAAFSTRFSLRARWLVFSSALVAGAIVATFATTIPIMILALALAGIGVGPTLVTAYALVAARTPRGRSATAMTIAGSAITVGQASASAIVGLIAEGSGAQLALLTPLCAAVVVFGAGVANWVISSRQPTR</sequence>
<reference evidence="8" key="2">
    <citation type="submission" date="2016-01" db="EMBL/GenBank/DDBJ databases">
        <title>First complete genome sequence of a species in the genus Microterricola, an extremophilic cold active enzyme producing strain ERGS5:02 isolated from Sikkim Himalaya.</title>
        <authorList>
            <person name="Kumar R."/>
            <person name="Singh D."/>
            <person name="Swarnkar M.K."/>
        </authorList>
    </citation>
    <scope>NUCLEOTIDE SEQUENCE [LARGE SCALE GENOMIC DNA]</scope>
    <source>
        <strain evidence="8">ERGS5:02</strain>
    </source>
</reference>
<evidence type="ECO:0000256" key="5">
    <source>
        <dbReference type="SAM" id="Phobius"/>
    </source>
</evidence>
<dbReference type="PROSITE" id="PS50850">
    <property type="entry name" value="MFS"/>
    <property type="match status" value="1"/>
</dbReference>
<evidence type="ECO:0000256" key="2">
    <source>
        <dbReference type="ARBA" id="ARBA00022692"/>
    </source>
</evidence>
<dbReference type="PANTHER" id="PTHR23542:SF1">
    <property type="entry name" value="MAJOR FACILITATOR SUPERFAMILY (MFS) PROFILE DOMAIN-CONTAINING PROTEIN"/>
    <property type="match status" value="1"/>
</dbReference>
<dbReference type="KEGG" id="mvd:AWU67_07835"/>
<feature type="transmembrane region" description="Helical" evidence="5">
    <location>
        <begin position="71"/>
        <end position="91"/>
    </location>
</feature>
<evidence type="ECO:0000256" key="1">
    <source>
        <dbReference type="ARBA" id="ARBA00004651"/>
    </source>
</evidence>
<dbReference type="InterPro" id="IPR020846">
    <property type="entry name" value="MFS_dom"/>
</dbReference>
<proteinExistence type="predicted"/>
<keyword evidence="3 5" id="KW-1133">Transmembrane helix</keyword>
<feature type="transmembrane region" description="Helical" evidence="5">
    <location>
        <begin position="97"/>
        <end position="117"/>
    </location>
</feature>
<dbReference type="PANTHER" id="PTHR23542">
    <property type="match status" value="1"/>
</dbReference>
<feature type="transmembrane region" description="Helical" evidence="5">
    <location>
        <begin position="368"/>
        <end position="391"/>
    </location>
</feature>
<reference evidence="7 8" key="1">
    <citation type="journal article" date="2016" name="J. Biotechnol.">
        <title>First complete genome sequence of a species in the genus Microterricola, an extremophilic cold active enzyme producing bacterial strain ERGS5:02 isolated from Sikkim Himalaya.</title>
        <authorList>
            <person name="Himanshu"/>
            <person name="Swarnkar M.K."/>
            <person name="Singh D."/>
            <person name="Kumar R."/>
        </authorList>
    </citation>
    <scope>NUCLEOTIDE SEQUENCE [LARGE SCALE GENOMIC DNA]</scope>
    <source>
        <strain evidence="7 8">ERGS5:02</strain>
    </source>
</reference>
<feature type="transmembrane region" description="Helical" evidence="5">
    <location>
        <begin position="304"/>
        <end position="327"/>
    </location>
</feature>
<protein>
    <submittedName>
        <fullName evidence="7">MFS transporter</fullName>
    </submittedName>
</protein>
<keyword evidence="2 5" id="KW-0812">Transmembrane</keyword>
<feature type="transmembrane region" description="Helical" evidence="5">
    <location>
        <begin position="253"/>
        <end position="273"/>
    </location>
</feature>
<feature type="transmembrane region" description="Helical" evidence="5">
    <location>
        <begin position="170"/>
        <end position="189"/>
    </location>
</feature>
<dbReference type="Proteomes" id="UP000058305">
    <property type="component" value="Chromosome"/>
</dbReference>
<feature type="transmembrane region" description="Helical" evidence="5">
    <location>
        <begin position="12"/>
        <end position="32"/>
    </location>
</feature>